<dbReference type="AlphaFoldDB" id="A0A820JJP3"/>
<dbReference type="PROSITE" id="PS51718">
    <property type="entry name" value="G_DYNAMIN_2"/>
    <property type="match status" value="1"/>
</dbReference>
<dbReference type="InterPro" id="IPR030381">
    <property type="entry name" value="G_DYNAMIN_dom"/>
</dbReference>
<dbReference type="GO" id="GO:0008017">
    <property type="term" value="F:microtubule binding"/>
    <property type="evidence" value="ECO:0007669"/>
    <property type="project" value="TreeGrafter"/>
</dbReference>
<comment type="caution">
    <text evidence="2">The sequence shown here is derived from an EMBL/GenBank/DDBJ whole genome shotgun (WGS) entry which is preliminary data.</text>
</comment>
<proteinExistence type="predicted"/>
<dbReference type="GO" id="GO:0016020">
    <property type="term" value="C:membrane"/>
    <property type="evidence" value="ECO:0007669"/>
    <property type="project" value="TreeGrafter"/>
</dbReference>
<dbReference type="GO" id="GO:0005737">
    <property type="term" value="C:cytoplasm"/>
    <property type="evidence" value="ECO:0007669"/>
    <property type="project" value="TreeGrafter"/>
</dbReference>
<dbReference type="InterPro" id="IPR027417">
    <property type="entry name" value="P-loop_NTPase"/>
</dbReference>
<dbReference type="Proteomes" id="UP000663836">
    <property type="component" value="Unassembled WGS sequence"/>
</dbReference>
<dbReference type="Gene3D" id="3.40.50.300">
    <property type="entry name" value="P-loop containing nucleotide triphosphate hydrolases"/>
    <property type="match status" value="1"/>
</dbReference>
<dbReference type="GO" id="GO:0005525">
    <property type="term" value="F:GTP binding"/>
    <property type="evidence" value="ECO:0007669"/>
    <property type="project" value="InterPro"/>
</dbReference>
<dbReference type="GO" id="GO:0005874">
    <property type="term" value="C:microtubule"/>
    <property type="evidence" value="ECO:0007669"/>
    <property type="project" value="TreeGrafter"/>
</dbReference>
<reference evidence="2" key="1">
    <citation type="submission" date="2021-02" db="EMBL/GenBank/DDBJ databases">
        <authorList>
            <person name="Nowell W R."/>
        </authorList>
    </citation>
    <scope>NUCLEOTIDE SEQUENCE</scope>
</reference>
<dbReference type="InterPro" id="IPR001401">
    <property type="entry name" value="Dynamin_GTPase"/>
</dbReference>
<dbReference type="InterPro" id="IPR022812">
    <property type="entry name" value="Dynamin"/>
</dbReference>
<dbReference type="PANTHER" id="PTHR11566">
    <property type="entry name" value="DYNAMIN"/>
    <property type="match status" value="1"/>
</dbReference>
<dbReference type="GO" id="GO:0003924">
    <property type="term" value="F:GTPase activity"/>
    <property type="evidence" value="ECO:0007669"/>
    <property type="project" value="InterPro"/>
</dbReference>
<dbReference type="SMART" id="SM00053">
    <property type="entry name" value="DYNc"/>
    <property type="match status" value="1"/>
</dbReference>
<evidence type="ECO:0000259" key="1">
    <source>
        <dbReference type="PROSITE" id="PS51718"/>
    </source>
</evidence>
<feature type="domain" description="Dynamin-type G" evidence="1">
    <location>
        <begin position="1"/>
        <end position="109"/>
    </location>
</feature>
<dbReference type="PANTHER" id="PTHR11566:SF21">
    <property type="entry name" value="DYNAMIN RELATED PROTEIN 1, ISOFORM A"/>
    <property type="match status" value="1"/>
</dbReference>
<feature type="non-terminal residue" evidence="2">
    <location>
        <position position="1"/>
    </location>
</feature>
<sequence>VNLTLVDLPGMVKVPSQGQPADIVKKIDDIILEYISNENCLILAVTPANIDLVTSDALVMARSRDPMGKRTIGVLTKLDMMGKGHNAREVLLNKVVVLERGKSKKQTNN</sequence>
<dbReference type="Pfam" id="PF00350">
    <property type="entry name" value="Dynamin_N"/>
    <property type="match status" value="1"/>
</dbReference>
<organism evidence="2 3">
    <name type="scientific">Rotaria sordida</name>
    <dbReference type="NCBI Taxonomy" id="392033"/>
    <lineage>
        <taxon>Eukaryota</taxon>
        <taxon>Metazoa</taxon>
        <taxon>Spiralia</taxon>
        <taxon>Gnathifera</taxon>
        <taxon>Rotifera</taxon>
        <taxon>Eurotatoria</taxon>
        <taxon>Bdelloidea</taxon>
        <taxon>Philodinida</taxon>
        <taxon>Philodinidae</taxon>
        <taxon>Rotaria</taxon>
    </lineage>
</organism>
<protein>
    <recommendedName>
        <fullName evidence="1">Dynamin-type G domain-containing protein</fullName>
    </recommendedName>
</protein>
<evidence type="ECO:0000313" key="3">
    <source>
        <dbReference type="Proteomes" id="UP000663836"/>
    </source>
</evidence>
<dbReference type="InterPro" id="IPR045063">
    <property type="entry name" value="Dynamin_N"/>
</dbReference>
<name>A0A820JJP3_9BILA</name>
<dbReference type="SUPFAM" id="SSF52540">
    <property type="entry name" value="P-loop containing nucleoside triphosphate hydrolases"/>
    <property type="match status" value="1"/>
</dbReference>
<dbReference type="EMBL" id="CAJOBD010043779">
    <property type="protein sequence ID" value="CAF4328600.1"/>
    <property type="molecule type" value="Genomic_DNA"/>
</dbReference>
<gene>
    <name evidence="2" type="ORF">JBS370_LOCUS41240</name>
</gene>
<accession>A0A820JJP3</accession>
<evidence type="ECO:0000313" key="2">
    <source>
        <dbReference type="EMBL" id="CAF4328600.1"/>
    </source>
</evidence>